<name>A0ABU9XTP8_9SPHN</name>
<comment type="similarity">
    <text evidence="1">Belongs to the CFA/CMAS family.</text>
</comment>
<dbReference type="GO" id="GO:0032259">
    <property type="term" value="P:methylation"/>
    <property type="evidence" value="ECO:0007669"/>
    <property type="project" value="UniProtKB-KW"/>
</dbReference>
<proteinExistence type="inferred from homology"/>
<dbReference type="PANTHER" id="PTHR43667">
    <property type="entry name" value="CYCLOPROPANE-FATTY-ACYL-PHOSPHOLIPID SYNTHASE"/>
    <property type="match status" value="1"/>
</dbReference>
<evidence type="ECO:0000256" key="2">
    <source>
        <dbReference type="ARBA" id="ARBA00022603"/>
    </source>
</evidence>
<accession>A0ABU9XTP8</accession>
<reference evidence="6 7" key="1">
    <citation type="submission" date="2024-05" db="EMBL/GenBank/DDBJ databases">
        <authorList>
            <person name="Liu Q."/>
            <person name="Xin Y.-H."/>
        </authorList>
    </citation>
    <scope>NUCLEOTIDE SEQUENCE [LARGE SCALE GENOMIC DNA]</scope>
    <source>
        <strain evidence="6 7">CGMCC 1.15349</strain>
    </source>
</reference>
<dbReference type="Pfam" id="PF02353">
    <property type="entry name" value="CMAS"/>
    <property type="match status" value="1"/>
</dbReference>
<dbReference type="InterPro" id="IPR003333">
    <property type="entry name" value="CMAS"/>
</dbReference>
<keyword evidence="3 6" id="KW-0808">Transferase</keyword>
<dbReference type="PANTHER" id="PTHR43667:SF1">
    <property type="entry name" value="CYCLOPROPANE-FATTY-ACYL-PHOSPHOLIPID SYNTHASE"/>
    <property type="match status" value="1"/>
</dbReference>
<dbReference type="InterPro" id="IPR050723">
    <property type="entry name" value="CFA/CMAS"/>
</dbReference>
<evidence type="ECO:0000313" key="6">
    <source>
        <dbReference type="EMBL" id="MEN2786863.1"/>
    </source>
</evidence>
<dbReference type="InterPro" id="IPR029063">
    <property type="entry name" value="SAM-dependent_MTases_sf"/>
</dbReference>
<sequence>MALIDLFLARRVKRGHLTVHHADGKITQFGTPDPEFRDVTIRFTDKGAANLIVRNPGLGAAEAFMDGRLIVEQGDIRDLVNLLSGNGKWEDGKRTLKPHPLREAVASVTHRLNRINMTRKSKQNVAHHYDLSDRLYDLFLDADRQYSCAYFTDPGNSLGQAQDDKKAHIAAKLALKPGMKVLDIGCGWGGMALYLHAKTGAEVLGVTLSEEQIKVAKRRAEEAGVADKVKFELIDYRHVTGTFDRIVSVGMFEHVGPAHYKAFFRKCRELLTPEGVLLMHTIGRMNGPGVTDDFTAKYIFPGGYNPALSEIVKGYEGLKMFPTDIEVLRLHYAYTLDLWYDRTVAAKAQIVALYDERFYRMWTFYLAGASQAFRYGGLVNYQLQMSRSRTELPITRDYMVEEERRLRGA</sequence>
<keyword evidence="2 6" id="KW-0489">Methyltransferase</keyword>
<protein>
    <submittedName>
        <fullName evidence="6">Cyclopropane-fatty-acyl-phospholipid synthase family protein</fullName>
        <ecNumber evidence="6">2.1.1.-</ecNumber>
    </submittedName>
</protein>
<dbReference type="RefSeq" id="WP_345864810.1">
    <property type="nucleotide sequence ID" value="NZ_JBDIMF010000004.1"/>
</dbReference>
<evidence type="ECO:0000256" key="5">
    <source>
        <dbReference type="ARBA" id="ARBA00023098"/>
    </source>
</evidence>
<keyword evidence="7" id="KW-1185">Reference proteome</keyword>
<organism evidence="6 7">
    <name type="scientific">Sphingomonas qilianensis</name>
    <dbReference type="NCBI Taxonomy" id="1736690"/>
    <lineage>
        <taxon>Bacteria</taxon>
        <taxon>Pseudomonadati</taxon>
        <taxon>Pseudomonadota</taxon>
        <taxon>Alphaproteobacteria</taxon>
        <taxon>Sphingomonadales</taxon>
        <taxon>Sphingomonadaceae</taxon>
        <taxon>Sphingomonas</taxon>
    </lineage>
</organism>
<evidence type="ECO:0000256" key="3">
    <source>
        <dbReference type="ARBA" id="ARBA00022679"/>
    </source>
</evidence>
<gene>
    <name evidence="6" type="ORF">ABC969_10570</name>
</gene>
<evidence type="ECO:0000256" key="4">
    <source>
        <dbReference type="ARBA" id="ARBA00022691"/>
    </source>
</evidence>
<evidence type="ECO:0000313" key="7">
    <source>
        <dbReference type="Proteomes" id="UP001404104"/>
    </source>
</evidence>
<keyword evidence="5" id="KW-0443">Lipid metabolism</keyword>
<dbReference type="PIRSF" id="PIRSF003085">
    <property type="entry name" value="CMAS"/>
    <property type="match status" value="1"/>
</dbReference>
<keyword evidence="4" id="KW-0949">S-adenosyl-L-methionine</keyword>
<dbReference type="EC" id="2.1.1.-" evidence="6"/>
<dbReference type="CDD" id="cd02440">
    <property type="entry name" value="AdoMet_MTases"/>
    <property type="match status" value="1"/>
</dbReference>
<dbReference type="Gene3D" id="3.40.50.150">
    <property type="entry name" value="Vaccinia Virus protein VP39"/>
    <property type="match status" value="1"/>
</dbReference>
<evidence type="ECO:0000256" key="1">
    <source>
        <dbReference type="ARBA" id="ARBA00010815"/>
    </source>
</evidence>
<dbReference type="SUPFAM" id="SSF53335">
    <property type="entry name" value="S-adenosyl-L-methionine-dependent methyltransferases"/>
    <property type="match status" value="1"/>
</dbReference>
<comment type="caution">
    <text evidence="6">The sequence shown here is derived from an EMBL/GenBank/DDBJ whole genome shotgun (WGS) entry which is preliminary data.</text>
</comment>
<dbReference type="EMBL" id="JBDIMF010000004">
    <property type="protein sequence ID" value="MEN2786863.1"/>
    <property type="molecule type" value="Genomic_DNA"/>
</dbReference>
<dbReference type="GO" id="GO:0008168">
    <property type="term" value="F:methyltransferase activity"/>
    <property type="evidence" value="ECO:0007669"/>
    <property type="project" value="UniProtKB-KW"/>
</dbReference>
<dbReference type="Proteomes" id="UP001404104">
    <property type="component" value="Unassembled WGS sequence"/>
</dbReference>